<accession>A0AAV2J4T7</accession>
<keyword evidence="3" id="KW-1185">Reference proteome</keyword>
<organism evidence="2 3">
    <name type="scientific">Knipowitschia caucasica</name>
    <name type="common">Caucasian dwarf goby</name>
    <name type="synonym">Pomatoschistus caucasicus</name>
    <dbReference type="NCBI Taxonomy" id="637954"/>
    <lineage>
        <taxon>Eukaryota</taxon>
        <taxon>Metazoa</taxon>
        <taxon>Chordata</taxon>
        <taxon>Craniata</taxon>
        <taxon>Vertebrata</taxon>
        <taxon>Euteleostomi</taxon>
        <taxon>Actinopterygii</taxon>
        <taxon>Neopterygii</taxon>
        <taxon>Teleostei</taxon>
        <taxon>Neoteleostei</taxon>
        <taxon>Acanthomorphata</taxon>
        <taxon>Gobiaria</taxon>
        <taxon>Gobiiformes</taxon>
        <taxon>Gobioidei</taxon>
        <taxon>Gobiidae</taxon>
        <taxon>Gobiinae</taxon>
        <taxon>Knipowitschia</taxon>
    </lineage>
</organism>
<evidence type="ECO:0000313" key="3">
    <source>
        <dbReference type="Proteomes" id="UP001497482"/>
    </source>
</evidence>
<dbReference type="EMBL" id="OZ035832">
    <property type="protein sequence ID" value="CAL1570184.1"/>
    <property type="molecule type" value="Genomic_DNA"/>
</dbReference>
<feature type="region of interest" description="Disordered" evidence="1">
    <location>
        <begin position="115"/>
        <end position="138"/>
    </location>
</feature>
<dbReference type="Proteomes" id="UP001497482">
    <property type="component" value="Chromosome 10"/>
</dbReference>
<dbReference type="AlphaFoldDB" id="A0AAV2J4T7"/>
<evidence type="ECO:0000313" key="2">
    <source>
        <dbReference type="EMBL" id="CAL1570184.1"/>
    </source>
</evidence>
<reference evidence="2 3" key="1">
    <citation type="submission" date="2024-04" db="EMBL/GenBank/DDBJ databases">
        <authorList>
            <person name="Waldvogel A.-M."/>
            <person name="Schoenle A."/>
        </authorList>
    </citation>
    <scope>NUCLEOTIDE SEQUENCE [LARGE SCALE GENOMIC DNA]</scope>
</reference>
<proteinExistence type="predicted"/>
<protein>
    <submittedName>
        <fullName evidence="2">Uncharacterized protein</fullName>
    </submittedName>
</protein>
<name>A0AAV2J4T7_KNICA</name>
<gene>
    <name evidence="2" type="ORF">KC01_LOCUS2519</name>
</gene>
<feature type="region of interest" description="Disordered" evidence="1">
    <location>
        <begin position="1"/>
        <end position="58"/>
    </location>
</feature>
<evidence type="ECO:0000256" key="1">
    <source>
        <dbReference type="SAM" id="MobiDB-lite"/>
    </source>
</evidence>
<sequence>MQNRHRPGQSQSVESSRRPDKKYLPVLKRPPPLSRANVILAPTQKLPSTKESRSSRGRCSSISLLQGAELIIAALHHWTGACRSRACGERGATVIHALKTAAANLAQTLDVTDTDLRHPPPQLAESSDGIQPGYNRGLSNQSDSLPPFACKQRPLLVVPVPFAELQRAQTNRALRLLSPTGASFP</sequence>